<dbReference type="SUPFAM" id="SSF50182">
    <property type="entry name" value="Sm-like ribonucleoproteins"/>
    <property type="match status" value="1"/>
</dbReference>
<dbReference type="PANTHER" id="PTHR10553">
    <property type="entry name" value="SMALL NUCLEAR RIBONUCLEOPROTEIN"/>
    <property type="match status" value="1"/>
</dbReference>
<dbReference type="GO" id="GO:0097526">
    <property type="term" value="C:spliceosomal tri-snRNP complex"/>
    <property type="evidence" value="ECO:0007669"/>
    <property type="project" value="TreeGrafter"/>
</dbReference>
<dbReference type="InterPro" id="IPR047575">
    <property type="entry name" value="Sm"/>
</dbReference>
<dbReference type="InterPro" id="IPR017132">
    <property type="entry name" value="Lsm7"/>
</dbReference>
<dbReference type="Pfam" id="PF01423">
    <property type="entry name" value="LSM"/>
    <property type="match status" value="1"/>
</dbReference>
<keyword evidence="5" id="KW-0694">RNA-binding</keyword>
<dbReference type="OrthoDB" id="2146at2759"/>
<dbReference type="GO" id="GO:0071004">
    <property type="term" value="C:U2-type prespliceosome"/>
    <property type="evidence" value="ECO:0007669"/>
    <property type="project" value="TreeGrafter"/>
</dbReference>
<evidence type="ECO:0000259" key="10">
    <source>
        <dbReference type="PROSITE" id="PS52002"/>
    </source>
</evidence>
<keyword evidence="6" id="KW-0508">mRNA splicing</keyword>
<dbReference type="GO" id="GO:0005689">
    <property type="term" value="C:U12-type spliceosomal complex"/>
    <property type="evidence" value="ECO:0007669"/>
    <property type="project" value="TreeGrafter"/>
</dbReference>
<name>R7QQI6_CHOCR</name>
<dbReference type="InterPro" id="IPR044641">
    <property type="entry name" value="Lsm7/SmG-like"/>
</dbReference>
<dbReference type="PANTHER" id="PTHR10553:SF5">
    <property type="entry name" value="U6 SNRNA-ASSOCIATED SM-LIKE PROTEIN LSM7"/>
    <property type="match status" value="1"/>
</dbReference>
<accession>R7QQI6</accession>
<sequence>MGSACAGCRGLCRWRGMVGNPEDEMPETGVGLGFLNGGETAILLYGDEKRSDYHRASQSDYFHIFLSTTNPILERWLTTSPRRSAFLSTSTRSPTSFRVFRAESISPLCSLAQQRKRRAKLSHSHDMSSGDKPQRKSQTPKVILDLSKHADKEVQVRLSGGRQVHGILKGWDQLLNVVLDEAVEDLRDPTDPYRLSGKERKIGLLVARGTSVMTISPVDGVTQIENPFVQDGAQ</sequence>
<evidence type="ECO:0000256" key="9">
    <source>
        <dbReference type="SAM" id="MobiDB-lite"/>
    </source>
</evidence>
<dbReference type="STRING" id="2769.R7QQI6"/>
<dbReference type="GeneID" id="17317648"/>
<evidence type="ECO:0000256" key="7">
    <source>
        <dbReference type="ARBA" id="ARBA00023242"/>
    </source>
</evidence>
<evidence type="ECO:0000256" key="8">
    <source>
        <dbReference type="ARBA" id="ARBA00023274"/>
    </source>
</evidence>
<evidence type="ECO:0000256" key="3">
    <source>
        <dbReference type="ARBA" id="ARBA00022664"/>
    </source>
</evidence>
<dbReference type="InterPro" id="IPR010920">
    <property type="entry name" value="LSM_dom_sf"/>
</dbReference>
<comment type="subcellular location">
    <subcellularLocation>
        <location evidence="1">Nucleus</location>
    </subcellularLocation>
</comment>
<keyword evidence="7" id="KW-0539">Nucleus</keyword>
<dbReference type="GO" id="GO:0000956">
    <property type="term" value="P:nuclear-transcribed mRNA catabolic process"/>
    <property type="evidence" value="ECO:0007669"/>
    <property type="project" value="InterPro"/>
</dbReference>
<evidence type="ECO:0000313" key="11">
    <source>
        <dbReference type="EMBL" id="CDF39650.1"/>
    </source>
</evidence>
<evidence type="ECO:0000256" key="1">
    <source>
        <dbReference type="ARBA" id="ARBA00004123"/>
    </source>
</evidence>
<keyword evidence="8" id="KW-0687">Ribonucleoprotein</keyword>
<evidence type="ECO:0000256" key="6">
    <source>
        <dbReference type="ARBA" id="ARBA00023187"/>
    </source>
</evidence>
<dbReference type="Proteomes" id="UP000012073">
    <property type="component" value="Unassembled WGS sequence"/>
</dbReference>
<dbReference type="InterPro" id="IPR001163">
    <property type="entry name" value="Sm_dom_euk/arc"/>
</dbReference>
<evidence type="ECO:0000313" key="12">
    <source>
        <dbReference type="Proteomes" id="UP000012073"/>
    </source>
</evidence>
<dbReference type="GO" id="GO:0000398">
    <property type="term" value="P:mRNA splicing, via spliceosome"/>
    <property type="evidence" value="ECO:0007669"/>
    <property type="project" value="InterPro"/>
</dbReference>
<dbReference type="SMART" id="SM00651">
    <property type="entry name" value="Sm"/>
    <property type="match status" value="1"/>
</dbReference>
<comment type="similarity">
    <text evidence="2">Belongs to the snRNP Sm proteins family.</text>
</comment>
<evidence type="ECO:0000256" key="2">
    <source>
        <dbReference type="ARBA" id="ARBA00006850"/>
    </source>
</evidence>
<dbReference type="EMBL" id="HG002060">
    <property type="protein sequence ID" value="CDF39650.1"/>
    <property type="molecule type" value="Genomic_DNA"/>
</dbReference>
<organism evidence="11 12">
    <name type="scientific">Chondrus crispus</name>
    <name type="common">Carrageen Irish moss</name>
    <name type="synonym">Polymorpha crispa</name>
    <dbReference type="NCBI Taxonomy" id="2769"/>
    <lineage>
        <taxon>Eukaryota</taxon>
        <taxon>Rhodophyta</taxon>
        <taxon>Florideophyceae</taxon>
        <taxon>Rhodymeniophycidae</taxon>
        <taxon>Gigartinales</taxon>
        <taxon>Gigartinaceae</taxon>
        <taxon>Chondrus</taxon>
    </lineage>
</organism>
<dbReference type="GO" id="GO:1990726">
    <property type="term" value="C:Lsm1-7-Pat1 complex"/>
    <property type="evidence" value="ECO:0007669"/>
    <property type="project" value="TreeGrafter"/>
</dbReference>
<dbReference type="PROSITE" id="PS52002">
    <property type="entry name" value="SM"/>
    <property type="match status" value="1"/>
</dbReference>
<evidence type="ECO:0000256" key="5">
    <source>
        <dbReference type="ARBA" id="ARBA00022884"/>
    </source>
</evidence>
<protein>
    <submittedName>
        <fullName evidence="11">Sm-like protein, LSm7</fullName>
    </submittedName>
</protein>
<keyword evidence="4" id="KW-0747">Spliceosome</keyword>
<dbReference type="GO" id="GO:0003723">
    <property type="term" value="F:RNA binding"/>
    <property type="evidence" value="ECO:0007669"/>
    <property type="project" value="UniProtKB-KW"/>
</dbReference>
<dbReference type="Gramene" id="CDF39650">
    <property type="protein sequence ID" value="CDF39650"/>
    <property type="gene ID" value="CHC_T00010095001"/>
</dbReference>
<reference evidence="12" key="1">
    <citation type="journal article" date="2013" name="Proc. Natl. Acad. Sci. U.S.A.">
        <title>Genome structure and metabolic features in the red seaweed Chondrus crispus shed light on evolution of the Archaeplastida.</title>
        <authorList>
            <person name="Collen J."/>
            <person name="Porcel B."/>
            <person name="Carre W."/>
            <person name="Ball S.G."/>
            <person name="Chaparro C."/>
            <person name="Tonon T."/>
            <person name="Barbeyron T."/>
            <person name="Michel G."/>
            <person name="Noel B."/>
            <person name="Valentin K."/>
            <person name="Elias M."/>
            <person name="Artiguenave F."/>
            <person name="Arun A."/>
            <person name="Aury J.M."/>
            <person name="Barbosa-Neto J.F."/>
            <person name="Bothwell J.H."/>
            <person name="Bouget F.Y."/>
            <person name="Brillet L."/>
            <person name="Cabello-Hurtado F."/>
            <person name="Capella-Gutierrez S."/>
            <person name="Charrier B."/>
            <person name="Cladiere L."/>
            <person name="Cock J.M."/>
            <person name="Coelho S.M."/>
            <person name="Colleoni C."/>
            <person name="Czjzek M."/>
            <person name="Da Silva C."/>
            <person name="Delage L."/>
            <person name="Denoeud F."/>
            <person name="Deschamps P."/>
            <person name="Dittami S.M."/>
            <person name="Gabaldon T."/>
            <person name="Gachon C.M."/>
            <person name="Groisillier A."/>
            <person name="Herve C."/>
            <person name="Jabbari K."/>
            <person name="Katinka M."/>
            <person name="Kloareg B."/>
            <person name="Kowalczyk N."/>
            <person name="Labadie K."/>
            <person name="Leblanc C."/>
            <person name="Lopez P.J."/>
            <person name="McLachlan D.H."/>
            <person name="Meslet-Cladiere L."/>
            <person name="Moustafa A."/>
            <person name="Nehr Z."/>
            <person name="Nyvall Collen P."/>
            <person name="Panaud O."/>
            <person name="Partensky F."/>
            <person name="Poulain J."/>
            <person name="Rensing S.A."/>
            <person name="Rousvoal S."/>
            <person name="Samson G."/>
            <person name="Symeonidi A."/>
            <person name="Weissenbach J."/>
            <person name="Zambounis A."/>
            <person name="Wincker P."/>
            <person name="Boyen C."/>
        </authorList>
    </citation>
    <scope>NUCLEOTIDE SEQUENCE [LARGE SCALE GENOMIC DNA]</scope>
    <source>
        <strain evidence="12">cv. Stackhouse</strain>
    </source>
</reference>
<dbReference type="GO" id="GO:0071013">
    <property type="term" value="C:catalytic step 2 spliceosome"/>
    <property type="evidence" value="ECO:0007669"/>
    <property type="project" value="TreeGrafter"/>
</dbReference>
<evidence type="ECO:0000256" key="4">
    <source>
        <dbReference type="ARBA" id="ARBA00022728"/>
    </source>
</evidence>
<dbReference type="KEGG" id="ccp:CHC_T00010095001"/>
<keyword evidence="3" id="KW-0507">mRNA processing</keyword>
<proteinExistence type="inferred from homology"/>
<dbReference type="AlphaFoldDB" id="R7QQI6"/>
<feature type="region of interest" description="Disordered" evidence="9">
    <location>
        <begin position="116"/>
        <end position="139"/>
    </location>
</feature>
<gene>
    <name evidence="11" type="ORF">CHC_T00010095001</name>
</gene>
<dbReference type="GO" id="GO:0005688">
    <property type="term" value="C:U6 snRNP"/>
    <property type="evidence" value="ECO:0007669"/>
    <property type="project" value="TreeGrafter"/>
</dbReference>
<dbReference type="CDD" id="cd01729">
    <property type="entry name" value="LSm7"/>
    <property type="match status" value="1"/>
</dbReference>
<feature type="domain" description="Sm" evidence="10">
    <location>
        <begin position="141"/>
        <end position="221"/>
    </location>
</feature>
<dbReference type="RefSeq" id="XP_005709944.1">
    <property type="nucleotide sequence ID" value="XM_005709887.1"/>
</dbReference>
<dbReference type="Gene3D" id="2.30.30.100">
    <property type="match status" value="1"/>
</dbReference>
<feature type="compositionally biased region" description="Basic and acidic residues" evidence="9">
    <location>
        <begin position="123"/>
        <end position="134"/>
    </location>
</feature>
<keyword evidence="12" id="KW-1185">Reference proteome</keyword>